<dbReference type="EMBL" id="DRXE01000188">
    <property type="protein sequence ID" value="HHM68045.1"/>
    <property type="molecule type" value="Genomic_DNA"/>
</dbReference>
<reference evidence="1" key="1">
    <citation type="journal article" date="2020" name="mSystems">
        <title>Genome- and Community-Level Interaction Insights into Carbon Utilization and Element Cycling Functions of Hydrothermarchaeota in Hydrothermal Sediment.</title>
        <authorList>
            <person name="Zhou Z."/>
            <person name="Liu Y."/>
            <person name="Xu W."/>
            <person name="Pan J."/>
            <person name="Luo Z.H."/>
            <person name="Li M."/>
        </authorList>
    </citation>
    <scope>NUCLEOTIDE SEQUENCE [LARGE SCALE GENOMIC DNA]</scope>
    <source>
        <strain evidence="1">SpSt-1071</strain>
    </source>
</reference>
<accession>A0A7C5VFT7</accession>
<organism evidence="1">
    <name type="scientific">Thermus caliditerrae</name>
    <dbReference type="NCBI Taxonomy" id="1330700"/>
    <lineage>
        <taxon>Bacteria</taxon>
        <taxon>Thermotogati</taxon>
        <taxon>Deinococcota</taxon>
        <taxon>Deinococci</taxon>
        <taxon>Thermales</taxon>
        <taxon>Thermaceae</taxon>
        <taxon>Thermus</taxon>
    </lineage>
</organism>
<evidence type="ECO:0008006" key="2">
    <source>
        <dbReference type="Google" id="ProtNLM"/>
    </source>
</evidence>
<protein>
    <recommendedName>
        <fullName evidence="2">Phage portal protein</fullName>
    </recommendedName>
</protein>
<gene>
    <name evidence="1" type="ORF">ENM28_04935</name>
</gene>
<proteinExistence type="predicted"/>
<sequence length="428" mass="47486">MPVLDIPTEIARLQLGAVGQRMKELETAWDIALGLYRPAQGELTPPPASPAGQEAFARIVQRVGSYGPRVLATLVNAAVGDVNWGGDSRRLDRVLSFQDLHALARGLAEDYVVSGVAAGYVYSPDGVTPRIGRIRGYVQAYLDPEDSDRVTGLYQAVQVMRGSPPRTGYQVRVWDLEERVARVWERLQSPTELARAPDRVVEGVVPRFRFYALHESGAPLSLFLQNLPMFLDLYTSDLYLARVEELSAYPIPVFGPETEVQRIGPGLPIRGEFRWERPGDLEELRRQRREKLERLRDAFALPGGFLGNDSPSGEALREANVRFYQQAQAIARAISGLLTELVADYARALGEEPVPVTVSPANAGRMAEVAQTVAFLYEKGLLPLRVAARELQPFFPTWSDEELEEWLQRQEGLVTPEQVARLLGGGEG</sequence>
<comment type="caution">
    <text evidence="1">The sequence shown here is derived from an EMBL/GenBank/DDBJ whole genome shotgun (WGS) entry which is preliminary data.</text>
</comment>
<name>A0A7C5VFT7_9DEIN</name>
<evidence type="ECO:0000313" key="1">
    <source>
        <dbReference type="EMBL" id="HHM68045.1"/>
    </source>
</evidence>
<dbReference type="AlphaFoldDB" id="A0A7C5VFT7"/>